<dbReference type="PANTHER" id="PTHR43691:SF11">
    <property type="entry name" value="FI09636P-RELATED"/>
    <property type="match status" value="1"/>
</dbReference>
<sequence length="253" mass="26682">MIPHFGDKYDADALFSPADAVATQGDGLPDGPPAVLLGYQAELTDAVREESDDRVEIVRGQHIELLSEAVGYVPVHESGIGAPVTATVTENVIAAGAEAVAMLGGGAALQPDIAPDAAILPTDAIRDEGVSHHYLPPEEPVTPTASLVDELDASLSRAGFDTPRGTTWTTSAMYRETVPEVERYRDEGVVTLCMESAALWAVSRYRGADAATVHEVGDYLTSEEWAPAADADRGLTDMLSPTVEAMERHVTGG</sequence>
<accession>A0A7D3XT55</accession>
<dbReference type="Pfam" id="PF01048">
    <property type="entry name" value="PNP_UDP_1"/>
    <property type="match status" value="1"/>
</dbReference>
<dbReference type="InterPro" id="IPR000845">
    <property type="entry name" value="Nucleoside_phosphorylase_d"/>
</dbReference>
<evidence type="ECO:0000259" key="1">
    <source>
        <dbReference type="Pfam" id="PF01048"/>
    </source>
</evidence>
<name>A0A7D3XT55_9EURY</name>
<dbReference type="CDD" id="cd09007">
    <property type="entry name" value="NP-I_spr0068"/>
    <property type="match status" value="1"/>
</dbReference>
<proteinExistence type="predicted"/>
<keyword evidence="3" id="KW-1185">Reference proteome</keyword>
<reference evidence="2 3" key="1">
    <citation type="submission" date="2020-05" db="EMBL/GenBank/DDBJ databases">
        <title>Halorubrum RHB-C sp.nov., an extremely halophilic archaeon isolated from solar salt farm.</title>
        <authorList>
            <person name="Ho H."/>
            <person name="Danganan R.E."/>
            <person name="Dedeles G.R."/>
            <person name="Kim S.-G."/>
        </authorList>
    </citation>
    <scope>NUCLEOTIDE SEQUENCE [LARGE SCALE GENOMIC DNA]</scope>
    <source>
        <strain evidence="2 3">RHB-C</strain>
    </source>
</reference>
<evidence type="ECO:0000313" key="2">
    <source>
        <dbReference type="EMBL" id="QKG91304.1"/>
    </source>
</evidence>
<dbReference type="PANTHER" id="PTHR43691">
    <property type="entry name" value="URIDINE PHOSPHORYLASE"/>
    <property type="match status" value="1"/>
</dbReference>
<dbReference type="EMBL" id="CP053941">
    <property type="protein sequence ID" value="QKG91304.1"/>
    <property type="molecule type" value="Genomic_DNA"/>
</dbReference>
<feature type="domain" description="Nucleoside phosphorylase" evidence="1">
    <location>
        <begin position="69"/>
        <end position="222"/>
    </location>
</feature>
<dbReference type="Gene3D" id="3.40.50.1580">
    <property type="entry name" value="Nucleoside phosphorylase domain"/>
    <property type="match status" value="1"/>
</dbReference>
<dbReference type="Proteomes" id="UP000505020">
    <property type="component" value="Chromosome"/>
</dbReference>
<organism evidence="2 3">
    <name type="scientific">Halorubrum salinarum</name>
    <dbReference type="NCBI Taxonomy" id="2739057"/>
    <lineage>
        <taxon>Archaea</taxon>
        <taxon>Methanobacteriati</taxon>
        <taxon>Methanobacteriota</taxon>
        <taxon>Stenosarchaea group</taxon>
        <taxon>Halobacteria</taxon>
        <taxon>Halobacteriales</taxon>
        <taxon>Haloferacaceae</taxon>
        <taxon>Halorubrum</taxon>
    </lineage>
</organism>
<dbReference type="GO" id="GO:0009116">
    <property type="term" value="P:nucleoside metabolic process"/>
    <property type="evidence" value="ECO:0007669"/>
    <property type="project" value="InterPro"/>
</dbReference>
<protein>
    <submittedName>
        <fullName evidence="2">Nucleoside phosphorylase</fullName>
    </submittedName>
</protein>
<dbReference type="KEGG" id="hsai:HPS36_00045"/>
<dbReference type="AlphaFoldDB" id="A0A7D3XT55"/>
<evidence type="ECO:0000313" key="3">
    <source>
        <dbReference type="Proteomes" id="UP000505020"/>
    </source>
</evidence>
<dbReference type="InterPro" id="IPR035994">
    <property type="entry name" value="Nucleoside_phosphorylase_sf"/>
</dbReference>
<gene>
    <name evidence="2" type="ORF">HPS36_00045</name>
</gene>
<dbReference type="GeneID" id="55593345"/>
<dbReference type="GO" id="GO:0003824">
    <property type="term" value="F:catalytic activity"/>
    <property type="evidence" value="ECO:0007669"/>
    <property type="project" value="InterPro"/>
</dbReference>
<dbReference type="GO" id="GO:0005829">
    <property type="term" value="C:cytosol"/>
    <property type="evidence" value="ECO:0007669"/>
    <property type="project" value="TreeGrafter"/>
</dbReference>
<dbReference type="SUPFAM" id="SSF53167">
    <property type="entry name" value="Purine and uridine phosphorylases"/>
    <property type="match status" value="1"/>
</dbReference>
<dbReference type="RefSeq" id="WP_173228011.1">
    <property type="nucleotide sequence ID" value="NZ_CP053941.1"/>
</dbReference>